<feature type="chain" id="PRO_5043791999" evidence="2">
    <location>
        <begin position="21"/>
        <end position="426"/>
    </location>
</feature>
<organism evidence="3 4">
    <name type="scientific">Tilletia indica</name>
    <dbReference type="NCBI Taxonomy" id="43049"/>
    <lineage>
        <taxon>Eukaryota</taxon>
        <taxon>Fungi</taxon>
        <taxon>Dikarya</taxon>
        <taxon>Basidiomycota</taxon>
        <taxon>Ustilaginomycotina</taxon>
        <taxon>Exobasidiomycetes</taxon>
        <taxon>Tilletiales</taxon>
        <taxon>Tilletiaceae</taxon>
        <taxon>Tilletia</taxon>
    </lineage>
</organism>
<sequence>MVHFCKLVALLSFLLSTTFALPRKDTTPRRSPTALHPDGVIPQSHNRDFYFVLPGRLGVEREGSSDWASPTHLSAEAAKTAGLLTRGDPPLSAAIEHFDEVAKLVMDPNGDYTKIVEALRKGEEAVVKVKLPLGKETRVPRPGEVIEIWPVWTKVDPPSRFTWPEHRLNTKPSNIEQPSTSGNKVSWPGKLCTVLDLIRDKGITSSSWRPPRLPSRGAIVTAATSLLGVCGFDASQVKESRIATLDTSIFLLHPIQHLPSLLHHQTSPTMVHFYKLVALLPILVSTSFALPIEHTSSGRSPAALQDDGAIPRLSSRRVHFALPAAERGLLLTRGDVSEETLKWMREAIKIVQNPQADTAALDEAISKGRITLDKLGAEIDKDLQAAQSSRPAGKHTWPKPGDRLNLEGSNHYKNPPSSSYDGVPPP</sequence>
<feature type="compositionally biased region" description="Polar residues" evidence="1">
    <location>
        <begin position="407"/>
        <end position="420"/>
    </location>
</feature>
<reference evidence="3" key="2">
    <citation type="journal article" date="2019" name="IMA Fungus">
        <title>Genome sequencing and comparison of five Tilletia species to identify candidate genes for the detection of regulated species infecting wheat.</title>
        <authorList>
            <person name="Nguyen H.D.T."/>
            <person name="Sultana T."/>
            <person name="Kesanakurti P."/>
            <person name="Hambleton S."/>
        </authorList>
    </citation>
    <scope>NUCLEOTIDE SEQUENCE</scope>
    <source>
        <strain evidence="3">DAOMC 236416</strain>
    </source>
</reference>
<dbReference type="EMBL" id="LWDF02000772">
    <property type="protein sequence ID" value="KAE8242749.1"/>
    <property type="molecule type" value="Genomic_DNA"/>
</dbReference>
<evidence type="ECO:0000256" key="1">
    <source>
        <dbReference type="SAM" id="MobiDB-lite"/>
    </source>
</evidence>
<gene>
    <name evidence="3" type="ORF">A4X13_0g7026</name>
</gene>
<dbReference type="AlphaFoldDB" id="A0A177T8U3"/>
<accession>A0A177T8U3</accession>
<keyword evidence="2" id="KW-0732">Signal</keyword>
<name>A0A177T8U3_9BASI</name>
<dbReference type="Proteomes" id="UP000077521">
    <property type="component" value="Unassembled WGS sequence"/>
</dbReference>
<feature type="region of interest" description="Disordered" evidence="1">
    <location>
        <begin position="384"/>
        <end position="426"/>
    </location>
</feature>
<protein>
    <submittedName>
        <fullName evidence="3">Uncharacterized protein</fullName>
    </submittedName>
</protein>
<evidence type="ECO:0000313" key="4">
    <source>
        <dbReference type="Proteomes" id="UP000077521"/>
    </source>
</evidence>
<evidence type="ECO:0000313" key="3">
    <source>
        <dbReference type="EMBL" id="KAE8242749.1"/>
    </source>
</evidence>
<keyword evidence="4" id="KW-1185">Reference proteome</keyword>
<proteinExistence type="predicted"/>
<comment type="caution">
    <text evidence="3">The sequence shown here is derived from an EMBL/GenBank/DDBJ whole genome shotgun (WGS) entry which is preliminary data.</text>
</comment>
<feature type="signal peptide" evidence="2">
    <location>
        <begin position="1"/>
        <end position="20"/>
    </location>
</feature>
<evidence type="ECO:0000256" key="2">
    <source>
        <dbReference type="SAM" id="SignalP"/>
    </source>
</evidence>
<reference evidence="3" key="1">
    <citation type="submission" date="2016-04" db="EMBL/GenBank/DDBJ databases">
        <authorList>
            <person name="Nguyen H.D."/>
            <person name="Samba Siva P."/>
            <person name="Cullis J."/>
            <person name="Levesque C.A."/>
            <person name="Hambleton S."/>
        </authorList>
    </citation>
    <scope>NUCLEOTIDE SEQUENCE</scope>
    <source>
        <strain evidence="3">DAOMC 236416</strain>
    </source>
</reference>